<protein>
    <submittedName>
        <fullName evidence="1">Uncharacterized protein</fullName>
    </submittedName>
</protein>
<dbReference type="PATRIC" id="fig|396014.3.peg.1898"/>
<evidence type="ECO:0000313" key="1">
    <source>
        <dbReference type="EMBL" id="EWS81261.1"/>
    </source>
</evidence>
<proteinExistence type="predicted"/>
<dbReference type="Proteomes" id="UP000023067">
    <property type="component" value="Unassembled WGS sequence"/>
</dbReference>
<dbReference type="AlphaFoldDB" id="Z9JTZ1"/>
<comment type="caution">
    <text evidence="1">The sequence shown here is derived from an EMBL/GenBank/DDBJ whole genome shotgun (WGS) entry which is preliminary data.</text>
</comment>
<sequence>MLNLIHRLLGIDVLKAENERLRVDLDTALHDVTVLRLWRVAVQSKNPGLGNLLPEQEHLDYAERRDH</sequence>
<reference evidence="1 2" key="1">
    <citation type="submission" date="2014-02" db="EMBL/GenBank/DDBJ databases">
        <title>Genome sequence of Brachybacterium phenoliresistens strain W13A50.</title>
        <authorList>
            <person name="Wang X."/>
        </authorList>
    </citation>
    <scope>NUCLEOTIDE SEQUENCE [LARGE SCALE GENOMIC DNA]</scope>
    <source>
        <strain evidence="1 2">W13A50</strain>
    </source>
</reference>
<dbReference type="HOGENOM" id="CLU_2804017_0_0_11"/>
<keyword evidence="2" id="KW-1185">Reference proteome</keyword>
<gene>
    <name evidence="1" type="ORF">BF93_17785</name>
</gene>
<name>Z9JTZ1_9MICO</name>
<dbReference type="EMBL" id="JDYK01000009">
    <property type="protein sequence ID" value="EWS81261.1"/>
    <property type="molecule type" value="Genomic_DNA"/>
</dbReference>
<organism evidence="1 2">
    <name type="scientific">Brachybacterium phenoliresistens</name>
    <dbReference type="NCBI Taxonomy" id="396014"/>
    <lineage>
        <taxon>Bacteria</taxon>
        <taxon>Bacillati</taxon>
        <taxon>Actinomycetota</taxon>
        <taxon>Actinomycetes</taxon>
        <taxon>Micrococcales</taxon>
        <taxon>Dermabacteraceae</taxon>
        <taxon>Brachybacterium</taxon>
    </lineage>
</organism>
<accession>Z9JTZ1</accession>
<evidence type="ECO:0000313" key="2">
    <source>
        <dbReference type="Proteomes" id="UP000023067"/>
    </source>
</evidence>